<evidence type="ECO:0000313" key="4">
    <source>
        <dbReference type="RefSeq" id="XP_021867079.1"/>
    </source>
</evidence>
<dbReference type="RefSeq" id="XP_021867079.1">
    <property type="nucleotide sequence ID" value="XM_022011387.2"/>
</dbReference>
<sequence length="320" mass="35419">MEIPPIEDSHSQPTPNSSDVGVPHNQDDLVPQVSDSNGNGASDPKVSAEEVKGVLEIIASTGKFWHEWDELKNMLLFQLKQVMVRYACCKVLSEYPETRIPTDQQNPSMGESRTQLVKSLEEALFSFLDGPPFTLQRLCEILLNAQNIYPNLSKLALALEKNLLVTSTLMKSTDPYPPSNVQLADASSEQVVDAQPLPAPLPQPETQPPPLREPEPEPETQPPPLCEPEPETQPPPLREPEPEPRHQPQPQPLPHIPALRESEPEPQPQPLCPPHSVSVENAVTGDRDEVMSEVDAEVDDGMTIDMETFEEIISSSENPK</sequence>
<dbReference type="GO" id="GO:0030289">
    <property type="term" value="C:protein phosphatase 4 complex"/>
    <property type="evidence" value="ECO:0000318"/>
    <property type="project" value="GO_Central"/>
</dbReference>
<dbReference type="AlphaFoldDB" id="A0A9R0JIC9"/>
<feature type="compositionally biased region" description="Pro residues" evidence="2">
    <location>
        <begin position="219"/>
        <end position="237"/>
    </location>
</feature>
<dbReference type="InterPro" id="IPR015267">
    <property type="entry name" value="PPP4R2"/>
</dbReference>
<accession>A0A9R0JIC9</accession>
<dbReference type="GO" id="GO:0005634">
    <property type="term" value="C:nucleus"/>
    <property type="evidence" value="ECO:0000318"/>
    <property type="project" value="GO_Central"/>
</dbReference>
<organism evidence="3 4">
    <name type="scientific">Spinacia oleracea</name>
    <name type="common">Spinach</name>
    <dbReference type="NCBI Taxonomy" id="3562"/>
    <lineage>
        <taxon>Eukaryota</taxon>
        <taxon>Viridiplantae</taxon>
        <taxon>Streptophyta</taxon>
        <taxon>Embryophyta</taxon>
        <taxon>Tracheophyta</taxon>
        <taxon>Spermatophyta</taxon>
        <taxon>Magnoliopsida</taxon>
        <taxon>eudicotyledons</taxon>
        <taxon>Gunneridae</taxon>
        <taxon>Pentapetalae</taxon>
        <taxon>Caryophyllales</taxon>
        <taxon>Chenopodiaceae</taxon>
        <taxon>Chenopodioideae</taxon>
        <taxon>Anserineae</taxon>
        <taxon>Spinacia</taxon>
    </lineage>
</organism>
<dbReference type="GO" id="GO:0019888">
    <property type="term" value="F:protein phosphatase regulator activity"/>
    <property type="evidence" value="ECO:0000318"/>
    <property type="project" value="GO_Central"/>
</dbReference>
<reference evidence="3" key="1">
    <citation type="journal article" date="2021" name="Nat. Commun.">
        <title>Genomic analyses provide insights into spinach domestication and the genetic basis of agronomic traits.</title>
        <authorList>
            <person name="Cai X."/>
            <person name="Sun X."/>
            <person name="Xu C."/>
            <person name="Sun H."/>
            <person name="Wang X."/>
            <person name="Ge C."/>
            <person name="Zhang Z."/>
            <person name="Wang Q."/>
            <person name="Fei Z."/>
            <person name="Jiao C."/>
            <person name="Wang Q."/>
        </authorList>
    </citation>
    <scope>NUCLEOTIDE SEQUENCE [LARGE SCALE GENOMIC DNA]</scope>
    <source>
        <strain evidence="3">cv. Varoflay</strain>
    </source>
</reference>
<reference evidence="4" key="2">
    <citation type="submission" date="2025-08" db="UniProtKB">
        <authorList>
            <consortium name="RefSeq"/>
        </authorList>
    </citation>
    <scope>IDENTIFICATION</scope>
    <source>
        <tissue evidence="4">Leaf</tissue>
    </source>
</reference>
<protein>
    <submittedName>
        <fullName evidence="4">Uncharacterized protein isoform X1</fullName>
    </submittedName>
</protein>
<feature type="compositionally biased region" description="Pro residues" evidence="2">
    <location>
        <begin position="197"/>
        <end position="211"/>
    </location>
</feature>
<keyword evidence="3" id="KW-1185">Reference proteome</keyword>
<evidence type="ECO:0000256" key="1">
    <source>
        <dbReference type="ARBA" id="ARBA00009207"/>
    </source>
</evidence>
<name>A0A9R0JIC9_SPIOL</name>
<dbReference type="GeneID" id="110805765"/>
<dbReference type="GO" id="GO:0005737">
    <property type="term" value="C:cytoplasm"/>
    <property type="evidence" value="ECO:0000318"/>
    <property type="project" value="GO_Central"/>
</dbReference>
<dbReference type="Proteomes" id="UP000813463">
    <property type="component" value="Chromosome 6"/>
</dbReference>
<comment type="similarity">
    <text evidence="1">Belongs to the PPP4R2 family.</text>
</comment>
<evidence type="ECO:0000256" key="2">
    <source>
        <dbReference type="SAM" id="MobiDB-lite"/>
    </source>
</evidence>
<feature type="compositionally biased region" description="Polar residues" evidence="2">
    <location>
        <begin position="179"/>
        <end position="190"/>
    </location>
</feature>
<evidence type="ECO:0000313" key="3">
    <source>
        <dbReference type="Proteomes" id="UP000813463"/>
    </source>
</evidence>
<dbReference type="Pfam" id="PF09184">
    <property type="entry name" value="PPP4R2"/>
    <property type="match status" value="1"/>
</dbReference>
<proteinExistence type="inferred from homology"/>
<dbReference type="OrthoDB" id="341898at2759"/>
<dbReference type="PANTHER" id="PTHR16487:SF0">
    <property type="entry name" value="PROTEIN PHOSPHATASE 4 REGULATORY SUBUNIT 2-RELATED"/>
    <property type="match status" value="1"/>
</dbReference>
<dbReference type="KEGG" id="soe:110805765"/>
<feature type="region of interest" description="Disordered" evidence="2">
    <location>
        <begin position="1"/>
        <end position="47"/>
    </location>
</feature>
<gene>
    <name evidence="4" type="primary">LOC110805765</name>
</gene>
<feature type="region of interest" description="Disordered" evidence="2">
    <location>
        <begin position="173"/>
        <end position="289"/>
    </location>
</feature>
<dbReference type="PANTHER" id="PTHR16487">
    <property type="entry name" value="PPP4R2-RELATED PROTEIN"/>
    <property type="match status" value="1"/>
</dbReference>